<dbReference type="AlphaFoldDB" id="A0A1S2Z6S2"/>
<evidence type="ECO:0000313" key="4">
    <source>
        <dbReference type="RefSeq" id="XP_004516058.1"/>
    </source>
</evidence>
<name>A0A1S2Z6S2_CICAR</name>
<dbReference type="PaxDb" id="3827-XP_004516058.1"/>
<dbReference type="eggNOG" id="ENOG502QUAU">
    <property type="taxonomic scope" value="Eukaryota"/>
</dbReference>
<dbReference type="STRING" id="3827.A0A1S2Z6S2"/>
<dbReference type="Gene3D" id="3.30.60.20">
    <property type="match status" value="1"/>
</dbReference>
<protein>
    <submittedName>
        <fullName evidence="4">Uncharacterized protein LOC101504051</fullName>
    </submittedName>
</protein>
<evidence type="ECO:0000259" key="2">
    <source>
        <dbReference type="Pfam" id="PF03107"/>
    </source>
</evidence>
<dbReference type="InterPro" id="IPR004146">
    <property type="entry name" value="DC1"/>
</dbReference>
<keyword evidence="3" id="KW-1185">Reference proteome</keyword>
<reference evidence="4" key="1">
    <citation type="submission" date="2025-08" db="UniProtKB">
        <authorList>
            <consortium name="RefSeq"/>
        </authorList>
    </citation>
    <scope>IDENTIFICATION</scope>
    <source>
        <tissue evidence="4">Etiolated seedlings</tissue>
    </source>
</reference>
<dbReference type="Pfam" id="PF03107">
    <property type="entry name" value="C1_2"/>
    <property type="match status" value="1"/>
</dbReference>
<dbReference type="OrthoDB" id="1480693at2759"/>
<dbReference type="RefSeq" id="XP_004516058.1">
    <property type="nucleotide sequence ID" value="XM_004516001.3"/>
</dbReference>
<keyword evidence="1" id="KW-0677">Repeat</keyword>
<organism evidence="3 4">
    <name type="scientific">Cicer arietinum</name>
    <name type="common">Chickpea</name>
    <name type="synonym">Garbanzo</name>
    <dbReference type="NCBI Taxonomy" id="3827"/>
    <lineage>
        <taxon>Eukaryota</taxon>
        <taxon>Viridiplantae</taxon>
        <taxon>Streptophyta</taxon>
        <taxon>Embryophyta</taxon>
        <taxon>Tracheophyta</taxon>
        <taxon>Spermatophyta</taxon>
        <taxon>Magnoliopsida</taxon>
        <taxon>eudicotyledons</taxon>
        <taxon>Gunneridae</taxon>
        <taxon>Pentapetalae</taxon>
        <taxon>rosids</taxon>
        <taxon>fabids</taxon>
        <taxon>Fabales</taxon>
        <taxon>Fabaceae</taxon>
        <taxon>Papilionoideae</taxon>
        <taxon>50 kb inversion clade</taxon>
        <taxon>NPAAA clade</taxon>
        <taxon>Hologalegina</taxon>
        <taxon>IRL clade</taxon>
        <taxon>Cicereae</taxon>
        <taxon>Cicer</taxon>
    </lineage>
</organism>
<gene>
    <name evidence="4" type="primary">LOC101504051</name>
</gene>
<dbReference type="SUPFAM" id="SSF57889">
    <property type="entry name" value="Cysteine-rich domain"/>
    <property type="match status" value="1"/>
</dbReference>
<dbReference type="PANTHER" id="PTHR46477">
    <property type="entry name" value="CYSTEINE/HISTIDINE-RICH C1 DOMAIN FAMILY PROTEIN"/>
    <property type="match status" value="1"/>
</dbReference>
<feature type="domain" description="DC1" evidence="2">
    <location>
        <begin position="3"/>
        <end position="46"/>
    </location>
</feature>
<sequence>MDHQHSLQLKPPEAPYKCSGCGELGFGTSYHCENFNCTYILHQECANPDPFAFHPFFEKSTFEFYKKAPRNRTYCDACGKDVLGFVYHCSKTGYDLHPCCLKLKHIISNESANVTLKLSHKVHSKCAKCKHKNVVRKVKGWTYYDGNSCCYHVSCFKDLILENWRRGYFNSQGGGNSNSNNSSSDDRETQLALTSVEMVQSLRMSRRVSTINKYTKIAVVVFKLIFSAIFGNPISAITTLLEALASD</sequence>
<dbReference type="Proteomes" id="UP000087171">
    <property type="component" value="Unplaced"/>
</dbReference>
<dbReference type="InterPro" id="IPR046349">
    <property type="entry name" value="C1-like_sf"/>
</dbReference>
<accession>A0A1S2Z6S2</accession>
<evidence type="ECO:0000256" key="1">
    <source>
        <dbReference type="ARBA" id="ARBA00022737"/>
    </source>
</evidence>
<proteinExistence type="predicted"/>
<evidence type="ECO:0000313" key="3">
    <source>
        <dbReference type="Proteomes" id="UP000087171"/>
    </source>
</evidence>
<dbReference type="PANTHER" id="PTHR46477:SF15">
    <property type="entry name" value="CYSTEINE_HISTIDINE-RICH C1 DOMAIN PROTEIN"/>
    <property type="match status" value="1"/>
</dbReference>